<dbReference type="InterPro" id="IPR029063">
    <property type="entry name" value="SAM-dependent_MTases_sf"/>
</dbReference>
<evidence type="ECO:0000313" key="2">
    <source>
        <dbReference type="EMBL" id="SVB65082.1"/>
    </source>
</evidence>
<evidence type="ECO:0000259" key="1">
    <source>
        <dbReference type="Pfam" id="PF08241"/>
    </source>
</evidence>
<proteinExistence type="predicted"/>
<organism evidence="2">
    <name type="scientific">marine metagenome</name>
    <dbReference type="NCBI Taxonomy" id="408172"/>
    <lineage>
        <taxon>unclassified sequences</taxon>
        <taxon>metagenomes</taxon>
        <taxon>ecological metagenomes</taxon>
    </lineage>
</organism>
<dbReference type="AlphaFoldDB" id="A0A382FR30"/>
<dbReference type="GO" id="GO:0008757">
    <property type="term" value="F:S-adenosylmethionine-dependent methyltransferase activity"/>
    <property type="evidence" value="ECO:0007669"/>
    <property type="project" value="InterPro"/>
</dbReference>
<dbReference type="InterPro" id="IPR013216">
    <property type="entry name" value="Methyltransf_11"/>
</dbReference>
<sequence length="236" mass="27727">MIKRTTRKHIQNLLENNSDWNILDLGCGAYGWETANTLLDQKDHSDLYPDKRFVCCDASKTPFEEREFDFVIANHITEHIVDMELFLNELVRISKRGYIEVPTPLFDNLVYGNRPPEHLWWITFDDIEGQLICTPKIEVVGEQIYPIELKTLDSFFRNSMVTELYWETSIERKYGNRIFTYENGLYDFGIKNIPALDFWPSDKPITTTDICQLRDIEGQYSMSVPKRNNKIPENNS</sequence>
<dbReference type="Gene3D" id="3.40.50.150">
    <property type="entry name" value="Vaccinia Virus protein VP39"/>
    <property type="match status" value="1"/>
</dbReference>
<dbReference type="EMBL" id="UINC01051208">
    <property type="protein sequence ID" value="SVB65082.1"/>
    <property type="molecule type" value="Genomic_DNA"/>
</dbReference>
<gene>
    <name evidence="2" type="ORF">METZ01_LOCUS217936</name>
</gene>
<reference evidence="2" key="1">
    <citation type="submission" date="2018-05" db="EMBL/GenBank/DDBJ databases">
        <authorList>
            <person name="Lanie J.A."/>
            <person name="Ng W.-L."/>
            <person name="Kazmierczak K.M."/>
            <person name="Andrzejewski T.M."/>
            <person name="Davidsen T.M."/>
            <person name="Wayne K.J."/>
            <person name="Tettelin H."/>
            <person name="Glass J.I."/>
            <person name="Rusch D."/>
            <person name="Podicherti R."/>
            <person name="Tsui H.-C.T."/>
            <person name="Winkler M.E."/>
        </authorList>
    </citation>
    <scope>NUCLEOTIDE SEQUENCE</scope>
</reference>
<accession>A0A382FR30</accession>
<dbReference type="SUPFAM" id="SSF53335">
    <property type="entry name" value="S-adenosyl-L-methionine-dependent methyltransferases"/>
    <property type="match status" value="1"/>
</dbReference>
<dbReference type="Pfam" id="PF08241">
    <property type="entry name" value="Methyltransf_11"/>
    <property type="match status" value="1"/>
</dbReference>
<feature type="domain" description="Methyltransferase type 11" evidence="1">
    <location>
        <begin position="47"/>
        <end position="97"/>
    </location>
</feature>
<dbReference type="CDD" id="cd02440">
    <property type="entry name" value="AdoMet_MTases"/>
    <property type="match status" value="1"/>
</dbReference>
<protein>
    <recommendedName>
        <fullName evidence="1">Methyltransferase type 11 domain-containing protein</fullName>
    </recommendedName>
</protein>
<name>A0A382FR30_9ZZZZ</name>